<protein>
    <submittedName>
        <fullName evidence="1">Uncharacterized protein</fullName>
    </submittedName>
</protein>
<proteinExistence type="predicted"/>
<evidence type="ECO:0000313" key="2">
    <source>
        <dbReference type="Proteomes" id="UP000824120"/>
    </source>
</evidence>
<evidence type="ECO:0000313" key="1">
    <source>
        <dbReference type="EMBL" id="KAG5589131.1"/>
    </source>
</evidence>
<dbReference type="AlphaFoldDB" id="A0A9J5XLI7"/>
<keyword evidence="2" id="KW-1185">Reference proteome</keyword>
<name>A0A9J5XLI7_SOLCO</name>
<dbReference type="EMBL" id="JACXVP010000008">
    <property type="protein sequence ID" value="KAG5589131.1"/>
    <property type="molecule type" value="Genomic_DNA"/>
</dbReference>
<reference evidence="1 2" key="1">
    <citation type="submission" date="2020-09" db="EMBL/GenBank/DDBJ databases">
        <title>De no assembly of potato wild relative species, Solanum commersonii.</title>
        <authorList>
            <person name="Cho K."/>
        </authorList>
    </citation>
    <scope>NUCLEOTIDE SEQUENCE [LARGE SCALE GENOMIC DNA]</scope>
    <source>
        <strain evidence="1">LZ3.2</strain>
        <tissue evidence="1">Leaf</tissue>
    </source>
</reference>
<dbReference type="OrthoDB" id="1305272at2759"/>
<organism evidence="1 2">
    <name type="scientific">Solanum commersonii</name>
    <name type="common">Commerson's wild potato</name>
    <name type="synonym">Commerson's nightshade</name>
    <dbReference type="NCBI Taxonomy" id="4109"/>
    <lineage>
        <taxon>Eukaryota</taxon>
        <taxon>Viridiplantae</taxon>
        <taxon>Streptophyta</taxon>
        <taxon>Embryophyta</taxon>
        <taxon>Tracheophyta</taxon>
        <taxon>Spermatophyta</taxon>
        <taxon>Magnoliopsida</taxon>
        <taxon>eudicotyledons</taxon>
        <taxon>Gunneridae</taxon>
        <taxon>Pentapetalae</taxon>
        <taxon>asterids</taxon>
        <taxon>lamiids</taxon>
        <taxon>Solanales</taxon>
        <taxon>Solanaceae</taxon>
        <taxon>Solanoideae</taxon>
        <taxon>Solaneae</taxon>
        <taxon>Solanum</taxon>
    </lineage>
</organism>
<gene>
    <name evidence="1" type="ORF">H5410_039645</name>
</gene>
<dbReference type="Proteomes" id="UP000824120">
    <property type="component" value="Chromosome 8"/>
</dbReference>
<sequence>MSNMGGKTDGEPSRIMTLTIWTLEVHYKPREKFFQEVSFKIGNHNSVKFWKDRWLNNQSLNVTHPVIYRIASDTDSSVAQNTEDGVRVPCFRRNFQDWELNELLDFFRTLEGASMSPHLPDSLKWGSSETVAAALWNMFISIAGINWILPQSVKEAVGSWSLREVDSHIKKTWQMILSCFFGAFGRKGISDVLMVSQLQLAV</sequence>
<accession>A0A9J5XLI7</accession>
<comment type="caution">
    <text evidence="1">The sequence shown here is derived from an EMBL/GenBank/DDBJ whole genome shotgun (WGS) entry which is preliminary data.</text>
</comment>